<dbReference type="VEuPathDB" id="VectorBase:AARA014532"/>
<reference evidence="1" key="1">
    <citation type="submission" date="2022-08" db="UniProtKB">
        <authorList>
            <consortium name="EnsemblMetazoa"/>
        </authorList>
    </citation>
    <scope>IDENTIFICATION</scope>
    <source>
        <strain evidence="1">Dongola</strain>
    </source>
</reference>
<accession>A0A182IGD5</accession>
<sequence length="195" mass="21494">MNYYRNIVFTVYLILAFVQQIKAQEATAPGNHTTTIQCHVCWSLESAAQCQHSSKSEPCNPHQLEATGKKMRLIHPHTLEQGSTNERLQLEQYRCFTLSASAGKGEAKKVFYAKGCTMAANDPCSNWAKEKSASCSVCKGNNCNAPMPVDISHVAIKASKKNCTASNNSTAAEISRFYWIIGMAIVSSRYSSIFN</sequence>
<evidence type="ECO:0000313" key="1">
    <source>
        <dbReference type="EnsemblMetazoa" id="AARA014532-PA"/>
    </source>
</evidence>
<proteinExistence type="predicted"/>
<dbReference type="EnsemblMetazoa" id="AARA014532-RA">
    <property type="protein sequence ID" value="AARA014532-PA"/>
    <property type="gene ID" value="AARA014532"/>
</dbReference>
<dbReference type="EMBL" id="APCN01005336">
    <property type="status" value="NOT_ANNOTATED_CDS"/>
    <property type="molecule type" value="Genomic_DNA"/>
</dbReference>
<organism evidence="1 2">
    <name type="scientific">Anopheles arabiensis</name>
    <name type="common">Mosquito</name>
    <dbReference type="NCBI Taxonomy" id="7173"/>
    <lineage>
        <taxon>Eukaryota</taxon>
        <taxon>Metazoa</taxon>
        <taxon>Ecdysozoa</taxon>
        <taxon>Arthropoda</taxon>
        <taxon>Hexapoda</taxon>
        <taxon>Insecta</taxon>
        <taxon>Pterygota</taxon>
        <taxon>Neoptera</taxon>
        <taxon>Endopterygota</taxon>
        <taxon>Diptera</taxon>
        <taxon>Nematocera</taxon>
        <taxon>Culicoidea</taxon>
        <taxon>Culicidae</taxon>
        <taxon>Anophelinae</taxon>
        <taxon>Anopheles</taxon>
    </lineage>
</organism>
<evidence type="ECO:0000313" key="2">
    <source>
        <dbReference type="Proteomes" id="UP000075840"/>
    </source>
</evidence>
<protein>
    <submittedName>
        <fullName evidence="1">Uncharacterized protein</fullName>
    </submittedName>
</protein>
<dbReference type="Proteomes" id="UP000075840">
    <property type="component" value="Unassembled WGS sequence"/>
</dbReference>
<name>A0A182IGD5_ANOAR</name>
<keyword evidence="2" id="KW-1185">Reference proteome</keyword>
<dbReference type="AlphaFoldDB" id="A0A182IGD5"/>